<dbReference type="AlphaFoldDB" id="A0A8J5IEF1"/>
<organism evidence="1 2">
    <name type="scientific">Phytophthora aleatoria</name>
    <dbReference type="NCBI Taxonomy" id="2496075"/>
    <lineage>
        <taxon>Eukaryota</taxon>
        <taxon>Sar</taxon>
        <taxon>Stramenopiles</taxon>
        <taxon>Oomycota</taxon>
        <taxon>Peronosporomycetes</taxon>
        <taxon>Peronosporales</taxon>
        <taxon>Peronosporaceae</taxon>
        <taxon>Phytophthora</taxon>
    </lineage>
</organism>
<name>A0A8J5IEF1_9STRA</name>
<dbReference type="EMBL" id="JAENGY010001983">
    <property type="protein sequence ID" value="KAG6945957.1"/>
    <property type="molecule type" value="Genomic_DNA"/>
</dbReference>
<reference evidence="1" key="1">
    <citation type="submission" date="2021-01" db="EMBL/GenBank/DDBJ databases">
        <title>Phytophthora aleatoria, a newly-described species from Pinus radiata is distinct from Phytophthora cactorum isolates based on comparative genomics.</title>
        <authorList>
            <person name="Mcdougal R."/>
            <person name="Panda P."/>
            <person name="Williams N."/>
            <person name="Studholme D.J."/>
        </authorList>
    </citation>
    <scope>NUCLEOTIDE SEQUENCE</scope>
    <source>
        <strain evidence="1">NZFS 4037</strain>
    </source>
</reference>
<feature type="non-terminal residue" evidence="1">
    <location>
        <position position="1"/>
    </location>
</feature>
<evidence type="ECO:0000313" key="2">
    <source>
        <dbReference type="Proteomes" id="UP000709295"/>
    </source>
</evidence>
<dbReference type="Proteomes" id="UP000709295">
    <property type="component" value="Unassembled WGS sequence"/>
</dbReference>
<proteinExistence type="predicted"/>
<accession>A0A8J5IEF1</accession>
<evidence type="ECO:0000313" key="1">
    <source>
        <dbReference type="EMBL" id="KAG6945957.1"/>
    </source>
</evidence>
<sequence length="150" mass="16471">SRSEIDLRQVWEEEATSVIGTFVGSCVCIARASSGRGPSWNYGAVSGYSWDPTTRSGVLHIAFDAGVEPVPFRATEVRHISYAEYALRSCADCLVCDLMPAEMHTLHETALNHFQGIGCRASHRSKTILEKLHAPVVDEEQAVPLYDMSS</sequence>
<feature type="non-terminal residue" evidence="1">
    <location>
        <position position="150"/>
    </location>
</feature>
<keyword evidence="2" id="KW-1185">Reference proteome</keyword>
<protein>
    <submittedName>
        <fullName evidence="1">Uncharacterized protein</fullName>
    </submittedName>
</protein>
<gene>
    <name evidence="1" type="ORF">JG688_00016339</name>
</gene>
<comment type="caution">
    <text evidence="1">The sequence shown here is derived from an EMBL/GenBank/DDBJ whole genome shotgun (WGS) entry which is preliminary data.</text>
</comment>